<evidence type="ECO:0000313" key="1">
    <source>
        <dbReference type="EMBL" id="CAK79198.1"/>
    </source>
</evidence>
<protein>
    <submittedName>
        <fullName evidence="1">Uncharacterized protein</fullName>
    </submittedName>
</protein>
<sequence>MEQTTKIMDAIVLWTYEVDNEEMLVLNMEVHNKSDEQLQNIFDEYFHIFDFGLSYDLQYMAIFEDKTRKSYNQSRRTKGSQKSDLRVKLLDIKSNSVVFESSLLCKGFLHINFHFSLDSHYLICQGYWDGYLVIDIQEKKEFIFKNKEDQDFILQMDSINSYYLNRNKKILKINAEQINLQQEIHLKFNFQYIIYFKSFLQQFALVSTELFQYIMYLENCKVIKQIKKQVDVRTELIIFQSYVIIEQENAYQTEYTVRLLHSGRLVRRIKDLLQSSGNVCQDEFGIYKYSFLNDESPNNHYKIKIFDFLRGISKEIYYRYDSQNNKYYQISKFQGQFMYTLTLSDLRTQISCYILR</sequence>
<reference evidence="1 2" key="1">
    <citation type="journal article" date="2006" name="Nature">
        <title>Global trends of whole-genome duplications revealed by the ciliate Paramecium tetraurelia.</title>
        <authorList>
            <consortium name="Genoscope"/>
            <person name="Aury J.-M."/>
            <person name="Jaillon O."/>
            <person name="Duret L."/>
            <person name="Noel B."/>
            <person name="Jubin C."/>
            <person name="Porcel B.M."/>
            <person name="Segurens B."/>
            <person name="Daubin V."/>
            <person name="Anthouard V."/>
            <person name="Aiach N."/>
            <person name="Arnaiz O."/>
            <person name="Billaut A."/>
            <person name="Beisson J."/>
            <person name="Blanc I."/>
            <person name="Bouhouche K."/>
            <person name="Camara F."/>
            <person name="Duharcourt S."/>
            <person name="Guigo R."/>
            <person name="Gogendeau D."/>
            <person name="Katinka M."/>
            <person name="Keller A.-M."/>
            <person name="Kissmehl R."/>
            <person name="Klotz C."/>
            <person name="Koll F."/>
            <person name="Le Moue A."/>
            <person name="Lepere C."/>
            <person name="Malinsky S."/>
            <person name="Nowacki M."/>
            <person name="Nowak J.K."/>
            <person name="Plattner H."/>
            <person name="Poulain J."/>
            <person name="Ruiz F."/>
            <person name="Serrano V."/>
            <person name="Zagulski M."/>
            <person name="Dessen P."/>
            <person name="Betermier M."/>
            <person name="Weissenbach J."/>
            <person name="Scarpelli C."/>
            <person name="Schachter V."/>
            <person name="Sperling L."/>
            <person name="Meyer E."/>
            <person name="Cohen J."/>
            <person name="Wincker P."/>
        </authorList>
    </citation>
    <scope>NUCLEOTIDE SEQUENCE [LARGE SCALE GENOMIC DNA]</scope>
    <source>
        <strain evidence="1 2">Stock d4-2</strain>
    </source>
</reference>
<dbReference type="EMBL" id="CT868319">
    <property type="protein sequence ID" value="CAK79198.1"/>
    <property type="molecule type" value="Genomic_DNA"/>
</dbReference>
<dbReference type="KEGG" id="ptm:GSPATT00014165001"/>
<dbReference type="AlphaFoldDB" id="A0D831"/>
<dbReference type="OMA" id="CQGYWDG"/>
<proteinExistence type="predicted"/>
<dbReference type="HOGENOM" id="CLU_779547_0_0_1"/>
<dbReference type="GeneID" id="5032380"/>
<dbReference type="InParanoid" id="A0D831"/>
<name>A0D831_PARTE</name>
<gene>
    <name evidence="1" type="ORF">GSPATT00014165001</name>
</gene>
<evidence type="ECO:0000313" key="2">
    <source>
        <dbReference type="Proteomes" id="UP000000600"/>
    </source>
</evidence>
<organism evidence="1 2">
    <name type="scientific">Paramecium tetraurelia</name>
    <dbReference type="NCBI Taxonomy" id="5888"/>
    <lineage>
        <taxon>Eukaryota</taxon>
        <taxon>Sar</taxon>
        <taxon>Alveolata</taxon>
        <taxon>Ciliophora</taxon>
        <taxon>Intramacronucleata</taxon>
        <taxon>Oligohymenophorea</taxon>
        <taxon>Peniculida</taxon>
        <taxon>Parameciidae</taxon>
        <taxon>Paramecium</taxon>
    </lineage>
</organism>
<dbReference type="Proteomes" id="UP000000600">
    <property type="component" value="Unassembled WGS sequence"/>
</dbReference>
<keyword evidence="2" id="KW-1185">Reference proteome</keyword>
<accession>A0D831</accession>
<dbReference type="RefSeq" id="XP_001446595.1">
    <property type="nucleotide sequence ID" value="XM_001446558.1"/>
</dbReference>
<dbReference type="OrthoDB" id="306829at2759"/>